<evidence type="ECO:0000256" key="3">
    <source>
        <dbReference type="ARBA" id="ARBA00022679"/>
    </source>
</evidence>
<dbReference type="SUPFAM" id="SSF53756">
    <property type="entry name" value="UDP-Glycosyltransferase/glycogen phosphorylase"/>
    <property type="match status" value="1"/>
</dbReference>
<comment type="caution">
    <text evidence="6">The sequence shown here is derived from an EMBL/GenBank/DDBJ whole genome shotgun (WGS) entry which is preliminary data.</text>
</comment>
<dbReference type="InterPro" id="IPR001296">
    <property type="entry name" value="Glyco_trans_1"/>
</dbReference>
<dbReference type="Proteomes" id="UP000094056">
    <property type="component" value="Unassembled WGS sequence"/>
</dbReference>
<evidence type="ECO:0000313" key="7">
    <source>
        <dbReference type="Proteomes" id="UP000094056"/>
    </source>
</evidence>
<dbReference type="Pfam" id="PF00534">
    <property type="entry name" value="Glycos_transf_1"/>
    <property type="match status" value="1"/>
</dbReference>
<gene>
    <name evidence="6" type="ORF">SCARUB_04668</name>
</gene>
<keyword evidence="3 6" id="KW-0808">Transferase</keyword>
<dbReference type="PATRIC" id="fig|1872076.5.peg.5608"/>
<protein>
    <submittedName>
        <fullName evidence="6">Glycosyltransferase</fullName>
    </submittedName>
</protein>
<dbReference type="Gene3D" id="3.40.50.2000">
    <property type="entry name" value="Glycogen Phosphorylase B"/>
    <property type="match status" value="2"/>
</dbReference>
<proteinExistence type="inferred from homology"/>
<dbReference type="GO" id="GO:0016757">
    <property type="term" value="F:glycosyltransferase activity"/>
    <property type="evidence" value="ECO:0007669"/>
    <property type="project" value="UniProtKB-KW"/>
</dbReference>
<evidence type="ECO:0000256" key="2">
    <source>
        <dbReference type="ARBA" id="ARBA00022676"/>
    </source>
</evidence>
<comment type="similarity">
    <text evidence="1">Belongs to the glycosyltransferase group 1 family. Glycosyltransferase 4 subfamily.</text>
</comment>
<dbReference type="CDD" id="cd03801">
    <property type="entry name" value="GT4_PimA-like"/>
    <property type="match status" value="1"/>
</dbReference>
<dbReference type="PANTHER" id="PTHR12526:SF640">
    <property type="entry name" value="COLANIC ACID BIOSYNTHESIS GLYCOSYLTRANSFERASE WCAL-RELATED"/>
    <property type="match status" value="1"/>
</dbReference>
<reference evidence="6 7" key="1">
    <citation type="submission" date="2016-07" db="EMBL/GenBank/DDBJ databases">
        <title>Draft genome of Scalindua rubra, obtained from a brine-seawater interface in the Red Sea, sheds light on salt adaptation in anammox bacteria.</title>
        <authorList>
            <person name="Speth D.R."/>
            <person name="Lagkouvardos I."/>
            <person name="Wang Y."/>
            <person name="Qian P.-Y."/>
            <person name="Dutilh B.E."/>
            <person name="Jetten M.S."/>
        </authorList>
    </citation>
    <scope>NUCLEOTIDE SEQUENCE [LARGE SCALE GENOMIC DNA]</scope>
    <source>
        <strain evidence="6">BSI-1</strain>
    </source>
</reference>
<name>A0A1E3X3K5_9BACT</name>
<evidence type="ECO:0000259" key="4">
    <source>
        <dbReference type="Pfam" id="PF00534"/>
    </source>
</evidence>
<dbReference type="InterPro" id="IPR028098">
    <property type="entry name" value="Glyco_trans_4-like_N"/>
</dbReference>
<organism evidence="6 7">
    <name type="scientific">Candidatus Scalindua rubra</name>
    <dbReference type="NCBI Taxonomy" id="1872076"/>
    <lineage>
        <taxon>Bacteria</taxon>
        <taxon>Pseudomonadati</taxon>
        <taxon>Planctomycetota</taxon>
        <taxon>Candidatus Brocadiia</taxon>
        <taxon>Candidatus Brocadiales</taxon>
        <taxon>Candidatus Scalinduaceae</taxon>
        <taxon>Candidatus Scalindua</taxon>
    </lineage>
</organism>
<keyword evidence="2" id="KW-0328">Glycosyltransferase</keyword>
<accession>A0A1E3X3K5</accession>
<feature type="domain" description="Glycosyl transferase family 1" evidence="4">
    <location>
        <begin position="178"/>
        <end position="339"/>
    </location>
</feature>
<dbReference type="AlphaFoldDB" id="A0A1E3X3K5"/>
<evidence type="ECO:0000259" key="5">
    <source>
        <dbReference type="Pfam" id="PF13477"/>
    </source>
</evidence>
<dbReference type="EMBL" id="MAYW01000260">
    <property type="protein sequence ID" value="ODS30226.1"/>
    <property type="molecule type" value="Genomic_DNA"/>
</dbReference>
<dbReference type="Pfam" id="PF13477">
    <property type="entry name" value="Glyco_trans_4_2"/>
    <property type="match status" value="1"/>
</dbReference>
<evidence type="ECO:0000313" key="6">
    <source>
        <dbReference type="EMBL" id="ODS30226.1"/>
    </source>
</evidence>
<evidence type="ECO:0000256" key="1">
    <source>
        <dbReference type="ARBA" id="ARBA00009481"/>
    </source>
</evidence>
<dbReference type="PANTHER" id="PTHR12526">
    <property type="entry name" value="GLYCOSYLTRANSFERASE"/>
    <property type="match status" value="1"/>
</dbReference>
<sequence length="372" mass="42548">MKIAYLSRGHSVYDRRFMGKMVERGHKVYFISYFPGEKVKVEGVENYFYDYTSMHRINRFISYQTALHLRKLLKNICPDVLHTGWIPDMGFFGALSGFHPTLSMPWGSDILIKPDLSRFLRRITGFTLRRADMITCDCQLVKNRIIELAGCSPDRIVIFPWGIDLQTFRPSDLGHGVREKLGWKENKILIMTRSMDKPLYGHTTFIQALPTIIHAEPETRVIFVGSGILESEFLKTIIELGIKEYVYFAGSVDEVTMAEYLNAADLYVSAAVSDGTSCSLLEAMACRLPVVVTDAPANLEWVEDGLNGYIVPRKDSTVLADRLIKLLNNENLQQEMGRRNLQIAKERADWDKNFDILEGIYRDLDNKSKSRN</sequence>
<feature type="domain" description="Glycosyltransferase subfamily 4-like N-terminal" evidence="5">
    <location>
        <begin position="2"/>
        <end position="137"/>
    </location>
</feature>